<evidence type="ECO:0000313" key="1">
    <source>
        <dbReference type="EMBL" id="MED6291271.1"/>
    </source>
</evidence>
<gene>
    <name evidence="1" type="ORF">CHARACLAT_021824</name>
</gene>
<reference evidence="1 2" key="1">
    <citation type="submission" date="2021-06" db="EMBL/GenBank/DDBJ databases">
        <authorList>
            <person name="Palmer J.M."/>
        </authorList>
    </citation>
    <scope>NUCLEOTIDE SEQUENCE [LARGE SCALE GENOMIC DNA]</scope>
    <source>
        <strain evidence="1 2">CL_MEX2019</strain>
        <tissue evidence="1">Muscle</tissue>
    </source>
</reference>
<keyword evidence="2" id="KW-1185">Reference proteome</keyword>
<dbReference type="EMBL" id="JAHUTJ010067740">
    <property type="protein sequence ID" value="MED6291271.1"/>
    <property type="molecule type" value="Genomic_DNA"/>
</dbReference>
<accession>A0ABU7EWW0</accession>
<name>A0ABU7EWW0_9TELE</name>
<comment type="caution">
    <text evidence="1">The sequence shown here is derived from an EMBL/GenBank/DDBJ whole genome shotgun (WGS) entry which is preliminary data.</text>
</comment>
<proteinExistence type="predicted"/>
<dbReference type="Proteomes" id="UP001352852">
    <property type="component" value="Unassembled WGS sequence"/>
</dbReference>
<sequence length="99" mass="11213">MKNTVCTEERVQRKTEVGKGAPATDNNCSLARIVKQNPFNNLIIKNSFGLCGFTSLWPEQSRASLLENPRSLKDMPEHFLPGFWCDLKTLTVKKTLLVF</sequence>
<protein>
    <submittedName>
        <fullName evidence="1">Uncharacterized protein</fullName>
    </submittedName>
</protein>
<evidence type="ECO:0000313" key="2">
    <source>
        <dbReference type="Proteomes" id="UP001352852"/>
    </source>
</evidence>
<organism evidence="1 2">
    <name type="scientific">Characodon lateralis</name>
    <dbReference type="NCBI Taxonomy" id="208331"/>
    <lineage>
        <taxon>Eukaryota</taxon>
        <taxon>Metazoa</taxon>
        <taxon>Chordata</taxon>
        <taxon>Craniata</taxon>
        <taxon>Vertebrata</taxon>
        <taxon>Euteleostomi</taxon>
        <taxon>Actinopterygii</taxon>
        <taxon>Neopterygii</taxon>
        <taxon>Teleostei</taxon>
        <taxon>Neoteleostei</taxon>
        <taxon>Acanthomorphata</taxon>
        <taxon>Ovalentaria</taxon>
        <taxon>Atherinomorphae</taxon>
        <taxon>Cyprinodontiformes</taxon>
        <taxon>Goodeidae</taxon>
        <taxon>Characodon</taxon>
    </lineage>
</organism>